<accession>A0A811ZWM0</accession>
<dbReference type="AlphaFoldDB" id="A0A811ZWM0"/>
<evidence type="ECO:0000256" key="1">
    <source>
        <dbReference type="SAM" id="Phobius"/>
    </source>
</evidence>
<comment type="caution">
    <text evidence="2">The sequence shown here is derived from an EMBL/GenBank/DDBJ whole genome shotgun (WGS) entry which is preliminary data.</text>
</comment>
<protein>
    <submittedName>
        <fullName evidence="2">(raccoon dog) hypothetical protein</fullName>
    </submittedName>
</protein>
<proteinExistence type="predicted"/>
<organism evidence="2 3">
    <name type="scientific">Nyctereutes procyonoides</name>
    <name type="common">Raccoon dog</name>
    <name type="synonym">Canis procyonoides</name>
    <dbReference type="NCBI Taxonomy" id="34880"/>
    <lineage>
        <taxon>Eukaryota</taxon>
        <taxon>Metazoa</taxon>
        <taxon>Chordata</taxon>
        <taxon>Craniata</taxon>
        <taxon>Vertebrata</taxon>
        <taxon>Euteleostomi</taxon>
        <taxon>Mammalia</taxon>
        <taxon>Eutheria</taxon>
        <taxon>Laurasiatheria</taxon>
        <taxon>Carnivora</taxon>
        <taxon>Caniformia</taxon>
        <taxon>Canidae</taxon>
        <taxon>Nyctereutes</taxon>
    </lineage>
</organism>
<evidence type="ECO:0000313" key="3">
    <source>
        <dbReference type="Proteomes" id="UP000645828"/>
    </source>
</evidence>
<keyword evidence="1" id="KW-0472">Membrane</keyword>
<keyword evidence="3" id="KW-1185">Reference proteome</keyword>
<evidence type="ECO:0000313" key="2">
    <source>
        <dbReference type="EMBL" id="CAD7692826.1"/>
    </source>
</evidence>
<feature type="transmembrane region" description="Helical" evidence="1">
    <location>
        <begin position="29"/>
        <end position="56"/>
    </location>
</feature>
<feature type="transmembrane region" description="Helical" evidence="1">
    <location>
        <begin position="115"/>
        <end position="133"/>
    </location>
</feature>
<keyword evidence="1" id="KW-1133">Transmembrane helix</keyword>
<name>A0A811ZWM0_NYCPR</name>
<keyword evidence="1" id="KW-0812">Transmembrane</keyword>
<dbReference type="EMBL" id="CAJHUB010000775">
    <property type="protein sequence ID" value="CAD7692826.1"/>
    <property type="molecule type" value="Genomic_DNA"/>
</dbReference>
<gene>
    <name evidence="2" type="ORF">NYPRO_LOCUS25620</name>
</gene>
<feature type="transmembrane region" description="Helical" evidence="1">
    <location>
        <begin position="84"/>
        <end position="109"/>
    </location>
</feature>
<reference evidence="2" key="1">
    <citation type="submission" date="2020-12" db="EMBL/GenBank/DDBJ databases">
        <authorList>
            <consortium name="Molecular Ecology Group"/>
        </authorList>
    </citation>
    <scope>NUCLEOTIDE SEQUENCE</scope>
    <source>
        <strain evidence="2">TBG_1078</strain>
    </source>
</reference>
<dbReference type="Proteomes" id="UP000645828">
    <property type="component" value="Unassembled WGS sequence"/>
</dbReference>
<sequence length="136" mass="16153">MQRGLQILVDVLFFDSECTGGSSYSSFLFFSFLFFSFPFSFFPFLFFFSFLFSFLFEKESWGEGQRENLKETSLGLYHYKLPSWNCFCCVPEILNHVFLFSFVSMYFFVSSLIHWLFSSILFSLHTFVFFPVFSCS</sequence>